<evidence type="ECO:0000259" key="1">
    <source>
        <dbReference type="Pfam" id="PF12728"/>
    </source>
</evidence>
<organism evidence="2 3">
    <name type="scientific">Dethiobacter alkaliphilus AHT 1</name>
    <dbReference type="NCBI Taxonomy" id="555088"/>
    <lineage>
        <taxon>Bacteria</taxon>
        <taxon>Bacillati</taxon>
        <taxon>Bacillota</taxon>
        <taxon>Dethiobacteria</taxon>
        <taxon>Dethiobacterales</taxon>
        <taxon>Dethiobacteraceae</taxon>
        <taxon>Dethiobacter</taxon>
    </lineage>
</organism>
<comment type="caution">
    <text evidence="2">The sequence shown here is derived from an EMBL/GenBank/DDBJ whole genome shotgun (WGS) entry which is preliminary data.</text>
</comment>
<sequence>MQEYFTVTEVAEMKNVNPETVRRWLRNGKIKGERLGGTKSGWRIHRSELYPEETHMEQRIVELIKNMLEDRAMFNQFARDVLYLLKKTTRQLMPEETSEMFLARTNAKDADLTAELWQSRVLEQKEMLEEVCGTLERNYETFKKQWQTNAK</sequence>
<name>C0GIN9_DETAL</name>
<dbReference type="NCBIfam" id="TIGR01764">
    <property type="entry name" value="excise"/>
    <property type="match status" value="1"/>
</dbReference>
<dbReference type="InterPro" id="IPR041657">
    <property type="entry name" value="HTH_17"/>
</dbReference>
<dbReference type="Gene3D" id="1.10.1660.10">
    <property type="match status" value="1"/>
</dbReference>
<keyword evidence="3" id="KW-1185">Reference proteome</keyword>
<dbReference type="Pfam" id="PF12728">
    <property type="entry name" value="HTH_17"/>
    <property type="match status" value="1"/>
</dbReference>
<protein>
    <submittedName>
        <fullName evidence="2">DNA binding domain protein, excisionase family</fullName>
    </submittedName>
</protein>
<evidence type="ECO:0000313" key="2">
    <source>
        <dbReference type="EMBL" id="EEG76703.1"/>
    </source>
</evidence>
<dbReference type="AlphaFoldDB" id="C0GIN9"/>
<feature type="domain" description="Helix-turn-helix" evidence="1">
    <location>
        <begin position="4"/>
        <end position="49"/>
    </location>
</feature>
<accession>C0GIN9</accession>
<dbReference type="Proteomes" id="UP000006443">
    <property type="component" value="Unassembled WGS sequence"/>
</dbReference>
<dbReference type="InterPro" id="IPR009061">
    <property type="entry name" value="DNA-bd_dom_put_sf"/>
</dbReference>
<proteinExistence type="predicted"/>
<evidence type="ECO:0000313" key="3">
    <source>
        <dbReference type="Proteomes" id="UP000006443"/>
    </source>
</evidence>
<gene>
    <name evidence="2" type="ORF">DealDRAFT_2348</name>
</gene>
<dbReference type="SUPFAM" id="SSF46955">
    <property type="entry name" value="Putative DNA-binding domain"/>
    <property type="match status" value="1"/>
</dbReference>
<dbReference type="InterPro" id="IPR010093">
    <property type="entry name" value="SinI_DNA-bd"/>
</dbReference>
<dbReference type="EMBL" id="ACJM01000013">
    <property type="protein sequence ID" value="EEG76703.1"/>
    <property type="molecule type" value="Genomic_DNA"/>
</dbReference>
<dbReference type="RefSeq" id="WP_008517648.1">
    <property type="nucleotide sequence ID" value="NZ_ACJM01000013.1"/>
</dbReference>
<dbReference type="OrthoDB" id="26294at2"/>
<reference evidence="2 3" key="1">
    <citation type="submission" date="2009-02" db="EMBL/GenBank/DDBJ databases">
        <title>Sequencing of the draft genome and assembly of Dethiobacter alkaliphilus AHT 1.</title>
        <authorList>
            <consortium name="US DOE Joint Genome Institute (JGI-PGF)"/>
            <person name="Lucas S."/>
            <person name="Copeland A."/>
            <person name="Lapidus A."/>
            <person name="Glavina del Rio T."/>
            <person name="Dalin E."/>
            <person name="Tice H."/>
            <person name="Bruce D."/>
            <person name="Goodwin L."/>
            <person name="Pitluck S."/>
            <person name="Larimer F."/>
            <person name="Land M.L."/>
            <person name="Hauser L."/>
            <person name="Muyzer G."/>
        </authorList>
    </citation>
    <scope>NUCLEOTIDE SEQUENCE [LARGE SCALE GENOMIC DNA]</scope>
    <source>
        <strain evidence="2 3">AHT 1</strain>
    </source>
</reference>
<dbReference type="GO" id="GO:0003677">
    <property type="term" value="F:DNA binding"/>
    <property type="evidence" value="ECO:0007669"/>
    <property type="project" value="InterPro"/>
</dbReference>